<dbReference type="EMBL" id="QGMJ01000076">
    <property type="protein sequence ID" value="TVY43062.1"/>
    <property type="molecule type" value="Genomic_DNA"/>
</dbReference>
<evidence type="ECO:0000313" key="2">
    <source>
        <dbReference type="Proteomes" id="UP000462212"/>
    </source>
</evidence>
<dbReference type="OrthoDB" id="2245989at2759"/>
<name>A0A8H8RW74_9HELO</name>
<dbReference type="AlphaFoldDB" id="A0A8H8RW74"/>
<gene>
    <name evidence="1" type="ORF">LSUB1_G002115</name>
</gene>
<protein>
    <submittedName>
        <fullName evidence="1">Uncharacterized protein</fullName>
    </submittedName>
</protein>
<evidence type="ECO:0000313" key="1">
    <source>
        <dbReference type="EMBL" id="TVY43062.1"/>
    </source>
</evidence>
<proteinExistence type="predicted"/>
<accession>A0A8H8RW74</accession>
<dbReference type="Pfam" id="PF11905">
    <property type="entry name" value="DUF3425"/>
    <property type="match status" value="1"/>
</dbReference>
<reference evidence="1 2" key="1">
    <citation type="submission" date="2018-05" db="EMBL/GenBank/DDBJ databases">
        <title>Genome sequencing and assembly of the regulated plant pathogen Lachnellula willkommii and related sister species for the development of diagnostic species identification markers.</title>
        <authorList>
            <person name="Giroux E."/>
            <person name="Bilodeau G."/>
        </authorList>
    </citation>
    <scope>NUCLEOTIDE SEQUENCE [LARGE SCALE GENOMIC DNA]</scope>
    <source>
        <strain evidence="1 2">CBS 197.66</strain>
    </source>
</reference>
<keyword evidence="2" id="KW-1185">Reference proteome</keyword>
<dbReference type="InterPro" id="IPR021833">
    <property type="entry name" value="DUF3425"/>
</dbReference>
<dbReference type="Proteomes" id="UP000462212">
    <property type="component" value="Unassembled WGS sequence"/>
</dbReference>
<dbReference type="PANTHER" id="PTHR38116">
    <property type="entry name" value="CHROMOSOME 7, WHOLE GENOME SHOTGUN SEQUENCE"/>
    <property type="match status" value="1"/>
</dbReference>
<dbReference type="PANTHER" id="PTHR38116:SF1">
    <property type="entry name" value="BZIP DOMAIN-CONTAINING PROTEIN"/>
    <property type="match status" value="1"/>
</dbReference>
<comment type="caution">
    <text evidence="1">The sequence shown here is derived from an EMBL/GenBank/DDBJ whole genome shotgun (WGS) entry which is preliminary data.</text>
</comment>
<organism evidence="1 2">
    <name type="scientific">Lachnellula subtilissima</name>
    <dbReference type="NCBI Taxonomy" id="602034"/>
    <lineage>
        <taxon>Eukaryota</taxon>
        <taxon>Fungi</taxon>
        <taxon>Dikarya</taxon>
        <taxon>Ascomycota</taxon>
        <taxon>Pezizomycotina</taxon>
        <taxon>Leotiomycetes</taxon>
        <taxon>Helotiales</taxon>
        <taxon>Lachnaceae</taxon>
        <taxon>Lachnellula</taxon>
    </lineage>
</organism>
<sequence>MATIHTLSDLRLERMPQLAEVIEIDMPRLLASYRSNLKKAKGIHEDWTGIGDAETRRKLQNRLNVRAHRKRKAAQFQAPALPAPATDVSTVCWDEDHQTVTLLPAQLANTIPRPPSPLIPPMFRGTPTYPTTRIIFPLTSDHLITLVQYNVLRAAMTNLRLLSALHTVPSECSQALRIVPAPTTNATTFSGPDQPVPPSLEPTPLQRAVTHDKWISILPHAVWRDNCILAAGTYDSNDMRRDLLGGLWEGFPGSESERRGLIAWSTPWEISGWEVSEGFIEKWGWLLKGCEGVMDATNRWRALRGEEPVVIEI</sequence>